<dbReference type="EMBL" id="JAPDDR010000016">
    <property type="protein sequence ID" value="MCW1916476.1"/>
    <property type="molecule type" value="Genomic_DNA"/>
</dbReference>
<evidence type="ECO:0000313" key="2">
    <source>
        <dbReference type="Proteomes" id="UP001165653"/>
    </source>
</evidence>
<sequence>MFFVASEFGDADISRIEGFVDNLKVSRAWMIHAPVFVNEEDEETSTLGLYLDLYSALPPADLPLEVDRQALEEVKELVSHIQALSRTTGLAFDVTLDEDDIGSIENGELDRNFRVGFLEEWERVLVEREGG</sequence>
<protein>
    <submittedName>
        <fullName evidence="1">Uncharacterized protein</fullName>
    </submittedName>
</protein>
<dbReference type="Proteomes" id="UP001165653">
    <property type="component" value="Unassembled WGS sequence"/>
</dbReference>
<name>A0ABT3G9F0_9BACT</name>
<organism evidence="1 2">
    <name type="scientific">Luteolibacter rhizosphaerae</name>
    <dbReference type="NCBI Taxonomy" id="2989719"/>
    <lineage>
        <taxon>Bacteria</taxon>
        <taxon>Pseudomonadati</taxon>
        <taxon>Verrucomicrobiota</taxon>
        <taxon>Verrucomicrobiia</taxon>
        <taxon>Verrucomicrobiales</taxon>
        <taxon>Verrucomicrobiaceae</taxon>
        <taxon>Luteolibacter</taxon>
    </lineage>
</organism>
<dbReference type="RefSeq" id="WP_264516053.1">
    <property type="nucleotide sequence ID" value="NZ_JAPDDR010000016.1"/>
</dbReference>
<gene>
    <name evidence="1" type="ORF">OJ996_23010</name>
</gene>
<comment type="caution">
    <text evidence="1">The sequence shown here is derived from an EMBL/GenBank/DDBJ whole genome shotgun (WGS) entry which is preliminary data.</text>
</comment>
<proteinExistence type="predicted"/>
<keyword evidence="2" id="KW-1185">Reference proteome</keyword>
<accession>A0ABT3G9F0</accession>
<reference evidence="1" key="1">
    <citation type="submission" date="2022-10" db="EMBL/GenBank/DDBJ databases">
        <title>Luteolibacter sp. GHJ8, whole genome shotgun sequencing project.</title>
        <authorList>
            <person name="Zhao G."/>
            <person name="Shen L."/>
        </authorList>
    </citation>
    <scope>NUCLEOTIDE SEQUENCE</scope>
    <source>
        <strain evidence="1">GHJ8</strain>
    </source>
</reference>
<evidence type="ECO:0000313" key="1">
    <source>
        <dbReference type="EMBL" id="MCW1916476.1"/>
    </source>
</evidence>